<dbReference type="Gene3D" id="2.170.130.10">
    <property type="entry name" value="TonB-dependent receptor, plug domain"/>
    <property type="match status" value="1"/>
</dbReference>
<evidence type="ECO:0000313" key="16">
    <source>
        <dbReference type="EMBL" id="THH40446.1"/>
    </source>
</evidence>
<keyword evidence="6 13" id="KW-0732">Signal</keyword>
<keyword evidence="3" id="KW-1134">Transmembrane beta strand</keyword>
<dbReference type="AlphaFoldDB" id="A0A4S4NKN1"/>
<dbReference type="Proteomes" id="UP000308528">
    <property type="component" value="Unassembled WGS sequence"/>
</dbReference>
<comment type="similarity">
    <text evidence="12">Belongs to the TonB-dependent receptor family.</text>
</comment>
<evidence type="ECO:0000256" key="9">
    <source>
        <dbReference type="ARBA" id="ARBA00023077"/>
    </source>
</evidence>
<dbReference type="OrthoDB" id="9761152at2"/>
<accession>A0A4S4NKN1</accession>
<feature type="domain" description="TonB-dependent receptor-like beta-barrel" evidence="14">
    <location>
        <begin position="246"/>
        <end position="690"/>
    </location>
</feature>
<comment type="subcellular location">
    <subcellularLocation>
        <location evidence="1">Cell outer membrane</location>
        <topology evidence="1">Multi-pass membrane protein</topology>
    </subcellularLocation>
</comment>
<keyword evidence="11" id="KW-0998">Cell outer membrane</keyword>
<name>A0A4S4NKN1_9BACT</name>
<sequence length="732" mass="82113">MPGREKPLRMKRLLLSALSGLFFLPLLTAQRAVDTIASVYEFDYPITVTATAARAETPVTFVNLTRKDIAVRNLGQDAPYLLKWTPSVVVNSDAGTGIGYTGIWIRGSDPTRTNVTINGIPYNDSESQGVYWVNLPDFSSSADLIQIQRGVGTSTNGAGAFGATINFSTLGDDAEPGLQLDGGVGSFGTRRGVVNYRGQTENGFRVAARYSKIHSDGYVDRARADLDGYYAAVSKEAGTALISFVAFGGHEVTYQSWNGVTQDEIDTYGRTYNSVGTEKEGEPYDNEVDNYRQNHYQLHYNNRLSDRYDLSVSGHYTRGLGYFEQYKADESLADYGISAAVDESDLIRRRWLDNHFYGTVYSLRYRQDRWDLTFGGSANEYLGDHYGEVIWARFAGDSEIRDRYYANDATKRDFSNYLRANYGLTDALSAYLDGQVRHVNYEFLGPDENFSELEQRAGHTFFNPKAGLVYQPARGTRLYGSFGVAQREPNRNDFVDNPAATRPVPEKLFNTEIGYSRGTPNSNYGINLYHMAYRDQLVLTGALNDVGEYIRTNVPESYRLGLELQGGLQLARHFTLGGNLTVSRNRVGRFTEVLDDYDGDFAYLGQFEAVRENTPLAFSPDLTGALELGYDRTVRQHGFSAALQTKYVGARYVDNSGAEESKLDGFYYTDLRLGYTLRERYRLTLMLRNLTDQLYSSNGWGYRYRFDGQATTLQGMYPQAGRNFMLSLGVDL</sequence>
<evidence type="ECO:0000256" key="6">
    <source>
        <dbReference type="ARBA" id="ARBA00022729"/>
    </source>
</evidence>
<feature type="chain" id="PRO_5020323166" evidence="13">
    <location>
        <begin position="29"/>
        <end position="732"/>
    </location>
</feature>
<keyword evidence="17" id="KW-1185">Reference proteome</keyword>
<dbReference type="PANTHER" id="PTHR32552:SF68">
    <property type="entry name" value="FERRICHROME OUTER MEMBRANE TRANSPORTER_PHAGE RECEPTOR"/>
    <property type="match status" value="1"/>
</dbReference>
<dbReference type="Pfam" id="PF07715">
    <property type="entry name" value="Plug"/>
    <property type="match status" value="1"/>
</dbReference>
<evidence type="ECO:0000256" key="1">
    <source>
        <dbReference type="ARBA" id="ARBA00004571"/>
    </source>
</evidence>
<reference evidence="16 17" key="1">
    <citation type="submission" date="2019-04" db="EMBL/GenBank/DDBJ databases">
        <title>Lewinella litorea sp. nov., isolated from a marine sand.</title>
        <authorList>
            <person name="Yoon J.-H."/>
        </authorList>
    </citation>
    <scope>NUCLEOTIDE SEQUENCE [LARGE SCALE GENOMIC DNA]</scope>
    <source>
        <strain evidence="16 17">HSMS-39</strain>
    </source>
</reference>
<dbReference type="EMBL" id="SRSF01000002">
    <property type="protein sequence ID" value="THH40446.1"/>
    <property type="molecule type" value="Genomic_DNA"/>
</dbReference>
<proteinExistence type="inferred from homology"/>
<evidence type="ECO:0000256" key="11">
    <source>
        <dbReference type="ARBA" id="ARBA00023237"/>
    </source>
</evidence>
<keyword evidence="9 12" id="KW-0798">TonB box</keyword>
<dbReference type="PANTHER" id="PTHR32552">
    <property type="entry name" value="FERRICHROME IRON RECEPTOR-RELATED"/>
    <property type="match status" value="1"/>
</dbReference>
<evidence type="ECO:0000256" key="5">
    <source>
        <dbReference type="ARBA" id="ARBA00022692"/>
    </source>
</evidence>
<evidence type="ECO:0000256" key="7">
    <source>
        <dbReference type="ARBA" id="ARBA00023004"/>
    </source>
</evidence>
<dbReference type="Gene3D" id="2.40.170.20">
    <property type="entry name" value="TonB-dependent receptor, beta-barrel domain"/>
    <property type="match status" value="1"/>
</dbReference>
<dbReference type="InterPro" id="IPR039426">
    <property type="entry name" value="TonB-dep_rcpt-like"/>
</dbReference>
<feature type="signal peptide" evidence="13">
    <location>
        <begin position="1"/>
        <end position="28"/>
    </location>
</feature>
<gene>
    <name evidence="16" type="ORF">E4021_06835</name>
</gene>
<evidence type="ECO:0000256" key="13">
    <source>
        <dbReference type="SAM" id="SignalP"/>
    </source>
</evidence>
<evidence type="ECO:0000313" key="17">
    <source>
        <dbReference type="Proteomes" id="UP000308528"/>
    </source>
</evidence>
<protein>
    <submittedName>
        <fullName evidence="16">TonB-dependent receptor</fullName>
    </submittedName>
</protein>
<keyword evidence="16" id="KW-0675">Receptor</keyword>
<keyword evidence="7" id="KW-0408">Iron</keyword>
<dbReference type="GO" id="GO:0015344">
    <property type="term" value="F:siderophore uptake transmembrane transporter activity"/>
    <property type="evidence" value="ECO:0007669"/>
    <property type="project" value="TreeGrafter"/>
</dbReference>
<keyword evidence="5" id="KW-0812">Transmembrane</keyword>
<evidence type="ECO:0000256" key="2">
    <source>
        <dbReference type="ARBA" id="ARBA00022448"/>
    </source>
</evidence>
<evidence type="ECO:0000256" key="3">
    <source>
        <dbReference type="ARBA" id="ARBA00022452"/>
    </source>
</evidence>
<organism evidence="16 17">
    <name type="scientific">Neolewinella litorea</name>
    <dbReference type="NCBI Taxonomy" id="2562452"/>
    <lineage>
        <taxon>Bacteria</taxon>
        <taxon>Pseudomonadati</taxon>
        <taxon>Bacteroidota</taxon>
        <taxon>Saprospiria</taxon>
        <taxon>Saprospirales</taxon>
        <taxon>Lewinellaceae</taxon>
        <taxon>Neolewinella</taxon>
    </lineage>
</organism>
<evidence type="ECO:0000259" key="14">
    <source>
        <dbReference type="Pfam" id="PF00593"/>
    </source>
</evidence>
<evidence type="ECO:0000256" key="10">
    <source>
        <dbReference type="ARBA" id="ARBA00023136"/>
    </source>
</evidence>
<keyword evidence="2" id="KW-0813">Transport</keyword>
<evidence type="ECO:0000256" key="4">
    <source>
        <dbReference type="ARBA" id="ARBA00022496"/>
    </source>
</evidence>
<dbReference type="InterPro" id="IPR000531">
    <property type="entry name" value="Beta-barrel_TonB"/>
</dbReference>
<dbReference type="InterPro" id="IPR012910">
    <property type="entry name" value="Plug_dom"/>
</dbReference>
<dbReference type="InterPro" id="IPR037066">
    <property type="entry name" value="Plug_dom_sf"/>
</dbReference>
<feature type="domain" description="TonB-dependent receptor plug" evidence="15">
    <location>
        <begin position="55"/>
        <end position="163"/>
    </location>
</feature>
<dbReference type="SUPFAM" id="SSF56935">
    <property type="entry name" value="Porins"/>
    <property type="match status" value="1"/>
</dbReference>
<keyword evidence="10 12" id="KW-0472">Membrane</keyword>
<evidence type="ECO:0000259" key="15">
    <source>
        <dbReference type="Pfam" id="PF07715"/>
    </source>
</evidence>
<keyword evidence="8" id="KW-0406">Ion transport</keyword>
<keyword evidence="4" id="KW-0410">Iron transport</keyword>
<dbReference type="GO" id="GO:0009279">
    <property type="term" value="C:cell outer membrane"/>
    <property type="evidence" value="ECO:0007669"/>
    <property type="project" value="UniProtKB-SubCell"/>
</dbReference>
<dbReference type="InterPro" id="IPR036942">
    <property type="entry name" value="Beta-barrel_TonB_sf"/>
</dbReference>
<dbReference type="Pfam" id="PF00593">
    <property type="entry name" value="TonB_dep_Rec_b-barrel"/>
    <property type="match status" value="1"/>
</dbReference>
<comment type="caution">
    <text evidence="16">The sequence shown here is derived from an EMBL/GenBank/DDBJ whole genome shotgun (WGS) entry which is preliminary data.</text>
</comment>
<evidence type="ECO:0000256" key="8">
    <source>
        <dbReference type="ARBA" id="ARBA00023065"/>
    </source>
</evidence>
<evidence type="ECO:0000256" key="12">
    <source>
        <dbReference type="RuleBase" id="RU003357"/>
    </source>
</evidence>